<dbReference type="PANTHER" id="PTHR42776:SF27">
    <property type="entry name" value="DIPEPTIDYL PEPTIDASE FAMILY MEMBER 6"/>
    <property type="match status" value="1"/>
</dbReference>
<dbReference type="GO" id="GO:0004252">
    <property type="term" value="F:serine-type endopeptidase activity"/>
    <property type="evidence" value="ECO:0007669"/>
    <property type="project" value="InterPro"/>
</dbReference>
<evidence type="ECO:0000256" key="1">
    <source>
        <dbReference type="ARBA" id="ARBA00022801"/>
    </source>
</evidence>
<comment type="caution">
    <text evidence="4">The sequence shown here is derived from an EMBL/GenBank/DDBJ whole genome shotgun (WGS) entry which is preliminary data.</text>
</comment>
<evidence type="ECO:0000259" key="3">
    <source>
        <dbReference type="Pfam" id="PF02897"/>
    </source>
</evidence>
<dbReference type="InterPro" id="IPR023302">
    <property type="entry name" value="Pept_S9A_N"/>
</dbReference>
<dbReference type="Gene3D" id="3.40.50.1820">
    <property type="entry name" value="alpha/beta hydrolase"/>
    <property type="match status" value="1"/>
</dbReference>
<keyword evidence="1" id="KW-0378">Hydrolase</keyword>
<evidence type="ECO:0000259" key="2">
    <source>
        <dbReference type="Pfam" id="PF00326"/>
    </source>
</evidence>
<protein>
    <submittedName>
        <fullName evidence="4">Peptidase S9, prolyl oligopeptidase</fullName>
    </submittedName>
</protein>
<accession>A0A2M7G649</accession>
<dbReference type="InterPro" id="IPR011042">
    <property type="entry name" value="6-blade_b-propeller_TolB-like"/>
</dbReference>
<reference evidence="4 5" key="1">
    <citation type="submission" date="2017-09" db="EMBL/GenBank/DDBJ databases">
        <title>Depth-based differentiation of microbial function through sediment-hosted aquifers and enrichment of novel symbionts in the deep terrestrial subsurface.</title>
        <authorList>
            <person name="Probst A.J."/>
            <person name="Ladd B."/>
            <person name="Jarett J.K."/>
            <person name="Geller-Mcgrath D.E."/>
            <person name="Sieber C.M."/>
            <person name="Emerson J.B."/>
            <person name="Anantharaman K."/>
            <person name="Thomas B.C."/>
            <person name="Malmstrom R."/>
            <person name="Stieglmeier M."/>
            <person name="Klingl A."/>
            <person name="Woyke T."/>
            <person name="Ryan C.M."/>
            <person name="Banfield J.F."/>
        </authorList>
    </citation>
    <scope>NUCLEOTIDE SEQUENCE [LARGE SCALE GENOMIC DNA]</scope>
    <source>
        <strain evidence="4">CG17_big_fil_post_rev_8_21_14_2_50_48_46</strain>
    </source>
</reference>
<name>A0A2M7G649_9BACT</name>
<dbReference type="SUPFAM" id="SSF53474">
    <property type="entry name" value="alpha/beta-Hydrolases"/>
    <property type="match status" value="1"/>
</dbReference>
<sequence>MVLIPGNMHVENVPDLYFETADRVRQYLQVRSAWFCDWHPDGESMLMATRFADTFQLHTLEQPGGARKQITFFREPISSGRFCGAPGEKGFLYSMDQGGGENFQIFYFDLENGQSKRLTDGLSKNGSPLWARGTTLFAFSSTLRNGRDHDIHLCDIKSPDNTRLVCQVQGLWVPLSWSPDSSQLLLLDYISANETYLHILDVASGEMRPLFPKTNTPVAYGDAYWSRDGKGIYFIADFDTEFQHLYYVDLESRAMTSLTAHIPWNVTEIDLSPDGKKLAVTTNEDGMSKLYLMDTETQKLENLEMGMGLIANARFSPNNQKLAFTFNRPNAPADIYTYEFEKGTITRWTESEVGGLNTQKFASPELIRYPSFDDMQIPAFYYRPQLNTDRPLPVLIHIHGGPESQFQPGFSSMFQYWINELDLAVIAPNVRGSTGYGKTYIKLDNGYLREDSVKDIGALLDWIAQQPELDEKRVCVMGGSYGGYMVLASLVHYSHRLRAGIDMVGISNFVTFLKNTKAYRRDLRRVEYGDERDPDMRSFLESISPTTNAHRIKVPLLVAQGLNDPRVPASEAEQIVKTVRENGQTVWYILAKDEGHGFQKQMNLEYYYTAVSAFLESHLLD</sequence>
<dbReference type="GO" id="GO:0006508">
    <property type="term" value="P:proteolysis"/>
    <property type="evidence" value="ECO:0007669"/>
    <property type="project" value="InterPro"/>
</dbReference>
<evidence type="ECO:0000313" key="4">
    <source>
        <dbReference type="EMBL" id="PIW17472.1"/>
    </source>
</evidence>
<dbReference type="AlphaFoldDB" id="A0A2M7G649"/>
<dbReference type="EMBL" id="PFFQ01000023">
    <property type="protein sequence ID" value="PIW17472.1"/>
    <property type="molecule type" value="Genomic_DNA"/>
</dbReference>
<dbReference type="SUPFAM" id="SSF82171">
    <property type="entry name" value="DPP6 N-terminal domain-like"/>
    <property type="match status" value="1"/>
</dbReference>
<gene>
    <name evidence="4" type="ORF">COW36_08205</name>
</gene>
<proteinExistence type="predicted"/>
<dbReference type="Proteomes" id="UP000231019">
    <property type="component" value="Unassembled WGS sequence"/>
</dbReference>
<feature type="domain" description="Peptidase S9 prolyl oligopeptidase catalytic" evidence="2">
    <location>
        <begin position="410"/>
        <end position="619"/>
    </location>
</feature>
<dbReference type="InterPro" id="IPR001375">
    <property type="entry name" value="Peptidase_S9_cat"/>
</dbReference>
<dbReference type="PANTHER" id="PTHR42776">
    <property type="entry name" value="SERINE PEPTIDASE S9 FAMILY MEMBER"/>
    <property type="match status" value="1"/>
</dbReference>
<dbReference type="Gene3D" id="2.120.10.30">
    <property type="entry name" value="TolB, C-terminal domain"/>
    <property type="match status" value="1"/>
</dbReference>
<dbReference type="Pfam" id="PF00326">
    <property type="entry name" value="Peptidase_S9"/>
    <property type="match status" value="1"/>
</dbReference>
<dbReference type="Gene3D" id="2.120.10.60">
    <property type="entry name" value="Tricorn protease N-terminal domain"/>
    <property type="match status" value="1"/>
</dbReference>
<dbReference type="InterPro" id="IPR029058">
    <property type="entry name" value="AB_hydrolase_fold"/>
</dbReference>
<organism evidence="4 5">
    <name type="scientific">bacterium (Candidatus Blackallbacteria) CG17_big_fil_post_rev_8_21_14_2_50_48_46</name>
    <dbReference type="NCBI Taxonomy" id="2014261"/>
    <lineage>
        <taxon>Bacteria</taxon>
        <taxon>Candidatus Blackallbacteria</taxon>
    </lineage>
</organism>
<feature type="domain" description="Peptidase S9A N-terminal" evidence="3">
    <location>
        <begin position="90"/>
        <end position="349"/>
    </location>
</feature>
<dbReference type="Pfam" id="PF02897">
    <property type="entry name" value="Peptidase_S9_N"/>
    <property type="match status" value="1"/>
</dbReference>
<evidence type="ECO:0000313" key="5">
    <source>
        <dbReference type="Proteomes" id="UP000231019"/>
    </source>
</evidence>